<organism evidence="3 4">
    <name type="scientific">Babesia duncani</name>
    <dbReference type="NCBI Taxonomy" id="323732"/>
    <lineage>
        <taxon>Eukaryota</taxon>
        <taxon>Sar</taxon>
        <taxon>Alveolata</taxon>
        <taxon>Apicomplexa</taxon>
        <taxon>Aconoidasida</taxon>
        <taxon>Piroplasmida</taxon>
        <taxon>Babesiidae</taxon>
        <taxon>Babesia</taxon>
    </lineage>
</organism>
<dbReference type="GeneID" id="94336396"/>
<evidence type="ECO:0000313" key="4">
    <source>
        <dbReference type="Proteomes" id="UP001214638"/>
    </source>
</evidence>
<dbReference type="KEGG" id="bdw:94336396"/>
<comment type="similarity">
    <text evidence="1">Belongs to the TPPP family.</text>
</comment>
<comment type="caution">
    <text evidence="3">The sequence shown here is derived from an EMBL/GenBank/DDBJ whole genome shotgun (WGS) entry which is preliminary data.</text>
</comment>
<dbReference type="Pfam" id="PF05517">
    <property type="entry name" value="p25-alpha"/>
    <property type="match status" value="1"/>
</dbReference>
<dbReference type="GO" id="GO:0005874">
    <property type="term" value="C:microtubule"/>
    <property type="evidence" value="ECO:0007669"/>
    <property type="project" value="TreeGrafter"/>
</dbReference>
<dbReference type="GO" id="GO:0032273">
    <property type="term" value="P:positive regulation of protein polymerization"/>
    <property type="evidence" value="ECO:0007669"/>
    <property type="project" value="TreeGrafter"/>
</dbReference>
<feature type="compositionally biased region" description="Pro residues" evidence="2">
    <location>
        <begin position="126"/>
        <end position="138"/>
    </location>
</feature>
<dbReference type="SUPFAM" id="SSF47473">
    <property type="entry name" value="EF-hand"/>
    <property type="match status" value="1"/>
</dbReference>
<name>A0AAD9PLC5_9APIC</name>
<dbReference type="PANTHER" id="PTHR12932:SF9">
    <property type="entry name" value="TUBULIN POLYMERIZATION-PROMOTING PROTEIN HOMOLOG"/>
    <property type="match status" value="1"/>
</dbReference>
<dbReference type="GO" id="GO:0001578">
    <property type="term" value="P:microtubule bundle formation"/>
    <property type="evidence" value="ECO:0007669"/>
    <property type="project" value="TreeGrafter"/>
</dbReference>
<evidence type="ECO:0000256" key="2">
    <source>
        <dbReference type="SAM" id="MobiDB-lite"/>
    </source>
</evidence>
<sequence>MELEETFNLYTNKRGRLESRMLNKMLKEAGVLKTSSMIASLDIVFVKHRSKVKMNLDYAEFSAAIDDLANVLKISKEELMTRLHELSGPKYTGTEAIPTRFHDDKASYTGVHIHGGPSIIDRPSIDHPPTPPPETDSK</sequence>
<dbReference type="RefSeq" id="XP_067803691.1">
    <property type="nucleotide sequence ID" value="XM_067947127.1"/>
</dbReference>
<reference evidence="3" key="1">
    <citation type="journal article" date="2023" name="Nat. Microbiol.">
        <title>Babesia duncani multi-omics identifies virulence factors and drug targets.</title>
        <authorList>
            <person name="Singh P."/>
            <person name="Lonardi S."/>
            <person name="Liang Q."/>
            <person name="Vydyam P."/>
            <person name="Khabirova E."/>
            <person name="Fang T."/>
            <person name="Gihaz S."/>
            <person name="Thekkiniath J."/>
            <person name="Munshi M."/>
            <person name="Abel S."/>
            <person name="Ciampossin L."/>
            <person name="Batugedara G."/>
            <person name="Gupta M."/>
            <person name="Lu X.M."/>
            <person name="Lenz T."/>
            <person name="Chakravarty S."/>
            <person name="Cornillot E."/>
            <person name="Hu Y."/>
            <person name="Ma W."/>
            <person name="Gonzalez L.M."/>
            <person name="Sanchez S."/>
            <person name="Estrada K."/>
            <person name="Sanchez-Flores A."/>
            <person name="Montero E."/>
            <person name="Harb O.S."/>
            <person name="Le Roch K.G."/>
            <person name="Mamoun C.B."/>
        </authorList>
    </citation>
    <scope>NUCLEOTIDE SEQUENCE</scope>
    <source>
        <strain evidence="3">WA1</strain>
    </source>
</reference>
<keyword evidence="4" id="KW-1185">Reference proteome</keyword>
<dbReference type="Gene3D" id="1.10.238.10">
    <property type="entry name" value="EF-hand"/>
    <property type="match status" value="1"/>
</dbReference>
<dbReference type="InterPro" id="IPR008907">
    <property type="entry name" value="TPP/p25"/>
</dbReference>
<dbReference type="PANTHER" id="PTHR12932">
    <property type="entry name" value="P25 ALPHA-RELATED"/>
    <property type="match status" value="1"/>
</dbReference>
<evidence type="ECO:0000256" key="1">
    <source>
        <dbReference type="ARBA" id="ARBA00010994"/>
    </source>
</evidence>
<proteinExistence type="inferred from homology"/>
<accession>A0AAD9PLC5</accession>
<protein>
    <submittedName>
        <fullName evidence="3">Bifunctional EF-hand domain pair/P25-alpha</fullName>
    </submittedName>
</protein>
<gene>
    <name evidence="3" type="ORF">BdWA1_002098</name>
</gene>
<dbReference type="EMBL" id="JALLKP010000002">
    <property type="protein sequence ID" value="KAK2196849.1"/>
    <property type="molecule type" value="Genomic_DNA"/>
</dbReference>
<feature type="region of interest" description="Disordered" evidence="2">
    <location>
        <begin position="117"/>
        <end position="138"/>
    </location>
</feature>
<dbReference type="AlphaFoldDB" id="A0AAD9PLC5"/>
<dbReference type="GO" id="GO:0046785">
    <property type="term" value="P:microtubule polymerization"/>
    <property type="evidence" value="ECO:0007669"/>
    <property type="project" value="InterPro"/>
</dbReference>
<evidence type="ECO:0000313" key="3">
    <source>
        <dbReference type="EMBL" id="KAK2196849.1"/>
    </source>
</evidence>
<dbReference type="InterPro" id="IPR011992">
    <property type="entry name" value="EF-hand-dom_pair"/>
</dbReference>
<dbReference type="Proteomes" id="UP001214638">
    <property type="component" value="Unassembled WGS sequence"/>
</dbReference>
<dbReference type="GO" id="GO:0015631">
    <property type="term" value="F:tubulin binding"/>
    <property type="evidence" value="ECO:0007669"/>
    <property type="project" value="InterPro"/>
</dbReference>